<proteinExistence type="predicted"/>
<sequence length="212" mass="22603">MKPGAVHNGCYADGGPLAIHWRAVSDRRRGSDINQFCADIKRLPKHQLWRYGQAGDLPGDTHSVDIDALQKIVQANRGRKGYAYTHYSPFKPENARAITQANAQGFTINLSANNLEHADDLADLGIAPVVTVLPAGQRTSTTTPKGRTVVVCPAVTNDDMDCARCGICAVAGRKAIIGFPAHGAGAKKVQQVFNRKASVSTTVSTPTSLPMA</sequence>
<comment type="caution">
    <text evidence="2">The sequence shown here is derived from an EMBL/GenBank/DDBJ whole genome shotgun (WGS) entry which is preliminary data.</text>
</comment>
<reference evidence="3" key="1">
    <citation type="journal article" date="2019" name="Int. J. Syst. Evol. Microbiol.">
        <title>The Global Catalogue of Microorganisms (GCM) 10K type strain sequencing project: providing services to taxonomists for standard genome sequencing and annotation.</title>
        <authorList>
            <consortium name="The Broad Institute Genomics Platform"/>
            <consortium name="The Broad Institute Genome Sequencing Center for Infectious Disease"/>
            <person name="Wu L."/>
            <person name="Ma J."/>
        </authorList>
    </citation>
    <scope>NUCLEOTIDE SEQUENCE [LARGE SCALE GENOMIC DNA]</scope>
    <source>
        <strain evidence="3">JCM 17561</strain>
    </source>
</reference>
<dbReference type="Proteomes" id="UP001501627">
    <property type="component" value="Unassembled WGS sequence"/>
</dbReference>
<evidence type="ECO:0000259" key="1">
    <source>
        <dbReference type="Pfam" id="PF23872"/>
    </source>
</evidence>
<organism evidence="2 3">
    <name type="scientific">Comamonas faecalis</name>
    <dbReference type="NCBI Taxonomy" id="1387849"/>
    <lineage>
        <taxon>Bacteria</taxon>
        <taxon>Pseudomonadati</taxon>
        <taxon>Pseudomonadota</taxon>
        <taxon>Betaproteobacteria</taxon>
        <taxon>Burkholderiales</taxon>
        <taxon>Comamonadaceae</taxon>
        <taxon>Comamonas</taxon>
    </lineage>
</organism>
<dbReference type="RefSeq" id="WP_344869961.1">
    <property type="nucleotide sequence ID" value="NZ_BAABBP010000045.1"/>
</dbReference>
<dbReference type="Pfam" id="PF23872">
    <property type="entry name" value="DUF7227"/>
    <property type="match status" value="1"/>
</dbReference>
<gene>
    <name evidence="2" type="ORF">GCM10022279_32130</name>
</gene>
<evidence type="ECO:0000313" key="3">
    <source>
        <dbReference type="Proteomes" id="UP001501627"/>
    </source>
</evidence>
<feature type="domain" description="DUF7227" evidence="1">
    <location>
        <begin position="7"/>
        <end position="193"/>
    </location>
</feature>
<keyword evidence="3" id="KW-1185">Reference proteome</keyword>
<name>A0ABP7S2J0_9BURK</name>
<accession>A0ABP7S2J0</accession>
<dbReference type="EMBL" id="BAABBP010000045">
    <property type="protein sequence ID" value="GAA4005608.1"/>
    <property type="molecule type" value="Genomic_DNA"/>
</dbReference>
<dbReference type="InterPro" id="IPR055651">
    <property type="entry name" value="DUF7227"/>
</dbReference>
<protein>
    <recommendedName>
        <fullName evidence="1">DUF7227 domain-containing protein</fullName>
    </recommendedName>
</protein>
<evidence type="ECO:0000313" key="2">
    <source>
        <dbReference type="EMBL" id="GAA4005608.1"/>
    </source>
</evidence>